<dbReference type="GO" id="GO:0050660">
    <property type="term" value="F:flavin adenine dinucleotide binding"/>
    <property type="evidence" value="ECO:0007669"/>
    <property type="project" value="InterPro"/>
</dbReference>
<dbReference type="AlphaFoldDB" id="A0A382YQK7"/>
<organism evidence="1">
    <name type="scientific">marine metagenome</name>
    <dbReference type="NCBI Taxonomy" id="408172"/>
    <lineage>
        <taxon>unclassified sequences</taxon>
        <taxon>metagenomes</taxon>
        <taxon>ecological metagenomes</taxon>
    </lineage>
</organism>
<protein>
    <recommendedName>
        <fullName evidence="2">Acyl-CoA dehydrogenase/oxidase N-terminal domain-containing protein</fullName>
    </recommendedName>
</protein>
<dbReference type="Gene3D" id="1.10.540.10">
    <property type="entry name" value="Acyl-CoA dehydrogenase/oxidase, N-terminal domain"/>
    <property type="match status" value="1"/>
</dbReference>
<evidence type="ECO:0000313" key="1">
    <source>
        <dbReference type="EMBL" id="SVD85259.1"/>
    </source>
</evidence>
<gene>
    <name evidence="1" type="ORF">METZ01_LOCUS438113</name>
</gene>
<evidence type="ECO:0008006" key="2">
    <source>
        <dbReference type="Google" id="ProtNLM"/>
    </source>
</evidence>
<accession>A0A382YQK7</accession>
<sequence length="54" mass="6429">MWLQDNLPKNPLQSLDIQEGFELHREWERTLDSGNWSMVTWPKEYGGRGLNLIE</sequence>
<proteinExistence type="predicted"/>
<dbReference type="InterPro" id="IPR037069">
    <property type="entry name" value="AcylCoA_DH/ox_N_sf"/>
</dbReference>
<dbReference type="InterPro" id="IPR009100">
    <property type="entry name" value="AcylCoA_DH/oxidase_NM_dom_sf"/>
</dbReference>
<reference evidence="1" key="1">
    <citation type="submission" date="2018-05" db="EMBL/GenBank/DDBJ databases">
        <authorList>
            <person name="Lanie J.A."/>
            <person name="Ng W.-L."/>
            <person name="Kazmierczak K.M."/>
            <person name="Andrzejewski T.M."/>
            <person name="Davidsen T.M."/>
            <person name="Wayne K.J."/>
            <person name="Tettelin H."/>
            <person name="Glass J.I."/>
            <person name="Rusch D."/>
            <person name="Podicherti R."/>
            <person name="Tsui H.-C.T."/>
            <person name="Winkler M.E."/>
        </authorList>
    </citation>
    <scope>NUCLEOTIDE SEQUENCE</scope>
</reference>
<name>A0A382YQK7_9ZZZZ</name>
<feature type="non-terminal residue" evidence="1">
    <location>
        <position position="54"/>
    </location>
</feature>
<dbReference type="EMBL" id="UINC01177550">
    <property type="protein sequence ID" value="SVD85259.1"/>
    <property type="molecule type" value="Genomic_DNA"/>
</dbReference>
<dbReference type="GO" id="GO:0016627">
    <property type="term" value="F:oxidoreductase activity, acting on the CH-CH group of donors"/>
    <property type="evidence" value="ECO:0007669"/>
    <property type="project" value="InterPro"/>
</dbReference>
<dbReference type="SUPFAM" id="SSF56645">
    <property type="entry name" value="Acyl-CoA dehydrogenase NM domain-like"/>
    <property type="match status" value="1"/>
</dbReference>